<proteinExistence type="predicted"/>
<keyword evidence="2" id="KW-1185">Reference proteome</keyword>
<dbReference type="InterPro" id="IPR053204">
    <property type="entry name" value="Oxopyrrolidines_Biosynth-assoc"/>
</dbReference>
<dbReference type="PANTHER" id="PTHR38797">
    <property type="entry name" value="NUCLEAR PORE COMPLEX PROTEIN NUP85-RELATED"/>
    <property type="match status" value="1"/>
</dbReference>
<organism evidence="1 2">
    <name type="scientific">Podospora australis</name>
    <dbReference type="NCBI Taxonomy" id="1536484"/>
    <lineage>
        <taxon>Eukaryota</taxon>
        <taxon>Fungi</taxon>
        <taxon>Dikarya</taxon>
        <taxon>Ascomycota</taxon>
        <taxon>Pezizomycotina</taxon>
        <taxon>Sordariomycetes</taxon>
        <taxon>Sordariomycetidae</taxon>
        <taxon>Sordariales</taxon>
        <taxon>Podosporaceae</taxon>
        <taxon>Podospora</taxon>
    </lineage>
</organism>
<accession>A0AAN6WK70</accession>
<gene>
    <name evidence="1" type="ORF">QBC35DRAFT_542855</name>
</gene>
<name>A0AAN6WK70_9PEZI</name>
<reference evidence="1" key="1">
    <citation type="journal article" date="2023" name="Mol. Phylogenet. Evol.">
        <title>Genome-scale phylogeny and comparative genomics of the fungal order Sordariales.</title>
        <authorList>
            <person name="Hensen N."/>
            <person name="Bonometti L."/>
            <person name="Westerberg I."/>
            <person name="Brannstrom I.O."/>
            <person name="Guillou S."/>
            <person name="Cros-Aarteil S."/>
            <person name="Calhoun S."/>
            <person name="Haridas S."/>
            <person name="Kuo A."/>
            <person name="Mondo S."/>
            <person name="Pangilinan J."/>
            <person name="Riley R."/>
            <person name="LaButti K."/>
            <person name="Andreopoulos B."/>
            <person name="Lipzen A."/>
            <person name="Chen C."/>
            <person name="Yan M."/>
            <person name="Daum C."/>
            <person name="Ng V."/>
            <person name="Clum A."/>
            <person name="Steindorff A."/>
            <person name="Ohm R.A."/>
            <person name="Martin F."/>
            <person name="Silar P."/>
            <person name="Natvig D.O."/>
            <person name="Lalanne C."/>
            <person name="Gautier V."/>
            <person name="Ament-Velasquez S.L."/>
            <person name="Kruys A."/>
            <person name="Hutchinson M.I."/>
            <person name="Powell A.J."/>
            <person name="Barry K."/>
            <person name="Miller A.N."/>
            <person name="Grigoriev I.V."/>
            <person name="Debuchy R."/>
            <person name="Gladieux P."/>
            <person name="Hiltunen Thoren M."/>
            <person name="Johannesson H."/>
        </authorList>
    </citation>
    <scope>NUCLEOTIDE SEQUENCE</scope>
    <source>
        <strain evidence="1">PSN309</strain>
    </source>
</reference>
<reference evidence="1" key="2">
    <citation type="submission" date="2023-05" db="EMBL/GenBank/DDBJ databases">
        <authorList>
            <consortium name="Lawrence Berkeley National Laboratory"/>
            <person name="Steindorff A."/>
            <person name="Hensen N."/>
            <person name="Bonometti L."/>
            <person name="Westerberg I."/>
            <person name="Brannstrom I.O."/>
            <person name="Guillou S."/>
            <person name="Cros-Aarteil S."/>
            <person name="Calhoun S."/>
            <person name="Haridas S."/>
            <person name="Kuo A."/>
            <person name="Mondo S."/>
            <person name="Pangilinan J."/>
            <person name="Riley R."/>
            <person name="Labutti K."/>
            <person name="Andreopoulos B."/>
            <person name="Lipzen A."/>
            <person name="Chen C."/>
            <person name="Yanf M."/>
            <person name="Daum C."/>
            <person name="Ng V."/>
            <person name="Clum A."/>
            <person name="Ohm R."/>
            <person name="Martin F."/>
            <person name="Silar P."/>
            <person name="Natvig D."/>
            <person name="Lalanne C."/>
            <person name="Gautier V."/>
            <person name="Ament-Velasquez S.L."/>
            <person name="Kruys A."/>
            <person name="Hutchinson M.I."/>
            <person name="Powell A.J."/>
            <person name="Barry K."/>
            <person name="Miller A.N."/>
            <person name="Grigoriev I.V."/>
            <person name="Debuchy R."/>
            <person name="Gladieux P."/>
            <person name="Thoren M.H."/>
            <person name="Johannesson H."/>
        </authorList>
    </citation>
    <scope>NUCLEOTIDE SEQUENCE</scope>
    <source>
        <strain evidence="1">PSN309</strain>
    </source>
</reference>
<comment type="caution">
    <text evidence="1">The sequence shown here is derived from an EMBL/GenBank/DDBJ whole genome shotgun (WGS) entry which is preliminary data.</text>
</comment>
<dbReference type="InterPro" id="IPR022085">
    <property type="entry name" value="OpdG"/>
</dbReference>
<evidence type="ECO:0000313" key="2">
    <source>
        <dbReference type="Proteomes" id="UP001302126"/>
    </source>
</evidence>
<dbReference type="Proteomes" id="UP001302126">
    <property type="component" value="Unassembled WGS sequence"/>
</dbReference>
<dbReference type="AlphaFoldDB" id="A0AAN6WK70"/>
<protein>
    <submittedName>
        <fullName evidence="1">Uncharacterized protein</fullName>
    </submittedName>
</protein>
<dbReference type="Pfam" id="PF12311">
    <property type="entry name" value="DUF3632"/>
    <property type="match status" value="1"/>
</dbReference>
<dbReference type="EMBL" id="MU864539">
    <property type="protein sequence ID" value="KAK4183574.1"/>
    <property type="molecule type" value="Genomic_DNA"/>
</dbReference>
<evidence type="ECO:0000313" key="1">
    <source>
        <dbReference type="EMBL" id="KAK4183574.1"/>
    </source>
</evidence>
<sequence length="294" mass="32960">MSARTVLAARNPHRLLGTEHNSETGASIISSVQISSIKTLPSDTESTTRATYHSSWQTPRYLFACVPWKETTDPWIIEQKTFAILQEFLQVESNTSAADAAIALDDLTPMKRKARGETGTEHPESFLLETWGTFIEIAKQIAHDHASQDKLVQLLQELTLLPSTEVEIWSSKTRIWADLPLIAASFREAWIEPQGIDDTYEPFEKWVNFHAFAARILGSSSSSSPGFPESCQWFHFAVWSLKDALEEEQKDSRTRALETNGRYESGRQHSELRMLPKCSSALWTAGLGGSQTTS</sequence>
<dbReference type="PANTHER" id="PTHR38797:SF4">
    <property type="entry name" value="NUCLEAR PORE COMPLEX PROTEIN NUP85"/>
    <property type="match status" value="1"/>
</dbReference>